<organism evidence="1 2">
    <name type="scientific">Microcoleus asticus IPMA8</name>
    <dbReference type="NCBI Taxonomy" id="2563858"/>
    <lineage>
        <taxon>Bacteria</taxon>
        <taxon>Bacillati</taxon>
        <taxon>Cyanobacteriota</taxon>
        <taxon>Cyanophyceae</taxon>
        <taxon>Oscillatoriophycideae</taxon>
        <taxon>Oscillatoriales</taxon>
        <taxon>Microcoleaceae</taxon>
        <taxon>Microcoleus</taxon>
        <taxon>Microcoleus asticus</taxon>
    </lineage>
</organism>
<comment type="caution">
    <text evidence="1">The sequence shown here is derived from an EMBL/GenBank/DDBJ whole genome shotgun (WGS) entry which is preliminary data.</text>
</comment>
<sequence length="166" mass="19003">MIRLPIIDNNEIIGSGKLKKMRIEDSVWQGSFGYWQNLFIHQNILSIGHTAWNGFLHRGRGLVACKINTPINGSVNWSVDTIKYDLQFISQLYATAYLQQLEVEENTVSNLLQIIASYEPKEAIIFLSIANGQIDINLLQKLAISPVECYEQVCKRWEEFQLCPKS</sequence>
<keyword evidence="2" id="KW-1185">Reference proteome</keyword>
<dbReference type="Proteomes" id="UP000702425">
    <property type="component" value="Unassembled WGS sequence"/>
</dbReference>
<proteinExistence type="predicted"/>
<name>A0ABX2CSM8_9CYAN</name>
<evidence type="ECO:0000313" key="1">
    <source>
        <dbReference type="EMBL" id="NQE33391.1"/>
    </source>
</evidence>
<dbReference type="EMBL" id="SRRZ01000014">
    <property type="protein sequence ID" value="NQE33391.1"/>
    <property type="molecule type" value="Genomic_DNA"/>
</dbReference>
<accession>A0ABX2CSM8</accession>
<evidence type="ECO:0000313" key="2">
    <source>
        <dbReference type="Proteomes" id="UP000702425"/>
    </source>
</evidence>
<protein>
    <submittedName>
        <fullName evidence="1">Uncharacterized protein</fullName>
    </submittedName>
</protein>
<reference evidence="1 2" key="1">
    <citation type="journal article" date="2020" name="Sci. Rep.">
        <title>A novel cyanobacterial geosmin producer, revising GeoA distribution and dispersion patterns in Bacteria.</title>
        <authorList>
            <person name="Churro C."/>
            <person name="Semedo-Aguiar A.P."/>
            <person name="Silva A.D."/>
            <person name="Pereira-Leal J.B."/>
            <person name="Leite R.B."/>
        </authorList>
    </citation>
    <scope>NUCLEOTIDE SEQUENCE [LARGE SCALE GENOMIC DNA]</scope>
    <source>
        <strain evidence="1 2">IPMA8</strain>
    </source>
</reference>
<gene>
    <name evidence="1" type="ORF">E5S67_01110</name>
</gene>